<dbReference type="PANTHER" id="PTHR24253">
    <property type="entry name" value="TRANSMEMBRANE PROTEASE SERINE"/>
    <property type="match status" value="1"/>
</dbReference>
<dbReference type="Pfam" id="PF00089">
    <property type="entry name" value="Trypsin"/>
    <property type="match status" value="1"/>
</dbReference>
<dbReference type="SUPFAM" id="SSF50494">
    <property type="entry name" value="Trypsin-like serine proteases"/>
    <property type="match status" value="1"/>
</dbReference>
<feature type="non-terminal residue" evidence="7">
    <location>
        <position position="103"/>
    </location>
</feature>
<keyword evidence="1" id="KW-0645">Protease</keyword>
<evidence type="ECO:0000256" key="3">
    <source>
        <dbReference type="ARBA" id="ARBA00022801"/>
    </source>
</evidence>
<dbReference type="InterPro" id="IPR001254">
    <property type="entry name" value="Trypsin_dom"/>
</dbReference>
<gene>
    <name evidence="7" type="ORF">AB205_0216780</name>
</gene>
<keyword evidence="8" id="KW-1185">Reference proteome</keyword>
<evidence type="ECO:0000256" key="5">
    <source>
        <dbReference type="ARBA" id="ARBA00023180"/>
    </source>
</evidence>
<keyword evidence="5" id="KW-0325">Glycoprotein</keyword>
<evidence type="ECO:0000256" key="4">
    <source>
        <dbReference type="ARBA" id="ARBA00023157"/>
    </source>
</evidence>
<organism evidence="7 8">
    <name type="scientific">Aquarana catesbeiana</name>
    <name type="common">American bullfrog</name>
    <name type="synonym">Rana catesbeiana</name>
    <dbReference type="NCBI Taxonomy" id="8400"/>
    <lineage>
        <taxon>Eukaryota</taxon>
        <taxon>Metazoa</taxon>
        <taxon>Chordata</taxon>
        <taxon>Craniata</taxon>
        <taxon>Vertebrata</taxon>
        <taxon>Euteleostomi</taxon>
        <taxon>Amphibia</taxon>
        <taxon>Batrachia</taxon>
        <taxon>Anura</taxon>
        <taxon>Neobatrachia</taxon>
        <taxon>Ranoidea</taxon>
        <taxon>Ranidae</taxon>
        <taxon>Aquarana</taxon>
    </lineage>
</organism>
<evidence type="ECO:0000256" key="2">
    <source>
        <dbReference type="ARBA" id="ARBA00022729"/>
    </source>
</evidence>
<keyword evidence="3" id="KW-0378">Hydrolase</keyword>
<dbReference type="Gene3D" id="2.40.10.10">
    <property type="entry name" value="Trypsin-like serine proteases"/>
    <property type="match status" value="2"/>
</dbReference>
<dbReference type="InterPro" id="IPR009003">
    <property type="entry name" value="Peptidase_S1_PA"/>
</dbReference>
<dbReference type="PROSITE" id="PS00134">
    <property type="entry name" value="TRYPSIN_HIS"/>
    <property type="match status" value="1"/>
</dbReference>
<dbReference type="EMBL" id="KV923673">
    <property type="protein sequence ID" value="PIO41129.1"/>
    <property type="molecule type" value="Genomic_DNA"/>
</dbReference>
<protein>
    <recommendedName>
        <fullName evidence="6">Peptidase S1 domain-containing protein</fullName>
    </recommendedName>
</protein>
<keyword evidence="2" id="KW-0732">Signal</keyword>
<sequence>MTAAHCIKLPVQLSNYKVYLGMYQMDVISPHTVVANVRTIIVNGRYTSGGDPGDIALVQLATPVNDTQYIMPICLPSSTTTFPCGMECWVTGWGATSYGGESM</sequence>
<evidence type="ECO:0000313" key="8">
    <source>
        <dbReference type="Proteomes" id="UP000228934"/>
    </source>
</evidence>
<dbReference type="GO" id="GO:0006508">
    <property type="term" value="P:proteolysis"/>
    <property type="evidence" value="ECO:0007669"/>
    <property type="project" value="UniProtKB-KW"/>
</dbReference>
<feature type="domain" description="Peptidase S1" evidence="6">
    <location>
        <begin position="1"/>
        <end position="103"/>
    </location>
</feature>
<dbReference type="GO" id="GO:0004252">
    <property type="term" value="F:serine-type endopeptidase activity"/>
    <property type="evidence" value="ECO:0007669"/>
    <property type="project" value="InterPro"/>
</dbReference>
<name>A0A2G9SLP5_AQUCT</name>
<evidence type="ECO:0000256" key="1">
    <source>
        <dbReference type="ARBA" id="ARBA00022670"/>
    </source>
</evidence>
<accession>A0A2G9SLP5</accession>
<dbReference type="PROSITE" id="PS50240">
    <property type="entry name" value="TRYPSIN_DOM"/>
    <property type="match status" value="1"/>
</dbReference>
<dbReference type="Proteomes" id="UP000228934">
    <property type="component" value="Unassembled WGS sequence"/>
</dbReference>
<reference evidence="8" key="1">
    <citation type="journal article" date="2017" name="Nat. Commun.">
        <title>The North American bullfrog draft genome provides insight into hormonal regulation of long noncoding RNA.</title>
        <authorList>
            <person name="Hammond S.A."/>
            <person name="Warren R.L."/>
            <person name="Vandervalk B.P."/>
            <person name="Kucuk E."/>
            <person name="Khan H."/>
            <person name="Gibb E.A."/>
            <person name="Pandoh P."/>
            <person name="Kirk H."/>
            <person name="Zhao Y."/>
            <person name="Jones M."/>
            <person name="Mungall A.J."/>
            <person name="Coope R."/>
            <person name="Pleasance S."/>
            <person name="Moore R.A."/>
            <person name="Holt R.A."/>
            <person name="Round J.M."/>
            <person name="Ohora S."/>
            <person name="Walle B.V."/>
            <person name="Veldhoen N."/>
            <person name="Helbing C.C."/>
            <person name="Birol I."/>
        </authorList>
    </citation>
    <scope>NUCLEOTIDE SEQUENCE [LARGE SCALE GENOMIC DNA]</scope>
</reference>
<keyword evidence="4" id="KW-1015">Disulfide bond</keyword>
<evidence type="ECO:0000259" key="6">
    <source>
        <dbReference type="PROSITE" id="PS50240"/>
    </source>
</evidence>
<dbReference type="InterPro" id="IPR018114">
    <property type="entry name" value="TRYPSIN_HIS"/>
</dbReference>
<dbReference type="PANTHER" id="PTHR24253:SF159">
    <property type="entry name" value="SERINE PROTEASE 42"/>
    <property type="match status" value="1"/>
</dbReference>
<proteinExistence type="predicted"/>
<dbReference type="InterPro" id="IPR043504">
    <property type="entry name" value="Peptidase_S1_PA_chymotrypsin"/>
</dbReference>
<dbReference type="OrthoDB" id="93664at2759"/>
<dbReference type="AlphaFoldDB" id="A0A2G9SLP5"/>
<evidence type="ECO:0000313" key="7">
    <source>
        <dbReference type="EMBL" id="PIO41129.1"/>
    </source>
</evidence>